<proteinExistence type="predicted"/>
<name>A0A158SWI9_HAEIF</name>
<reference evidence="1 2" key="1">
    <citation type="submission" date="2014-05" db="EMBL/GenBank/DDBJ databases">
        <title>Methylome analysis of the phasevarions of Haemophilus influenzae.</title>
        <authorList>
            <person name="Atack J.M."/>
            <person name="Fox K.L."/>
            <person name="Power P.M."/>
            <person name="Clark T."/>
            <person name="Jurcisek J."/>
            <person name="Korlach J."/>
            <person name="Bakaletz L.O."/>
            <person name="Jennings M.P."/>
        </authorList>
    </citation>
    <scope>NUCLEOTIDE SEQUENCE [LARGE SCALE GENOMIC DNA]</scope>
    <source>
        <strain evidence="1 2">1209</strain>
    </source>
</reference>
<sequence>MGGVKIPLKKGCKCSPIFFDYFTSLNKISLGITEPCQ</sequence>
<comment type="caution">
    <text evidence="1">The sequence shown here is derived from an EMBL/GenBank/DDBJ whole genome shotgun (WGS) entry which is preliminary data.</text>
</comment>
<dbReference type="Proteomes" id="UP000050700">
    <property type="component" value="Unassembled WGS sequence"/>
</dbReference>
<evidence type="ECO:0000313" key="2">
    <source>
        <dbReference type="Proteomes" id="UP000050700"/>
    </source>
</evidence>
<organism evidence="1 2">
    <name type="scientific">Haemophilus influenzae</name>
    <dbReference type="NCBI Taxonomy" id="727"/>
    <lineage>
        <taxon>Bacteria</taxon>
        <taxon>Pseudomonadati</taxon>
        <taxon>Pseudomonadota</taxon>
        <taxon>Gammaproteobacteria</taxon>
        <taxon>Pasteurellales</taxon>
        <taxon>Pasteurellaceae</taxon>
        <taxon>Haemophilus</taxon>
    </lineage>
</organism>
<evidence type="ECO:0000313" key="1">
    <source>
        <dbReference type="EMBL" id="KIS35233.1"/>
    </source>
</evidence>
<accession>A0A158SWI9</accession>
<protein>
    <submittedName>
        <fullName evidence="1">Uncharacterized protein</fullName>
    </submittedName>
</protein>
<dbReference type="EMBL" id="JMQP01000002">
    <property type="protein sequence ID" value="KIS35233.1"/>
    <property type="molecule type" value="Genomic_DNA"/>
</dbReference>
<dbReference type="AlphaFoldDB" id="A0A158SWI9"/>
<gene>
    <name evidence="1" type="ORF">NTHI1209_00837</name>
</gene>